<dbReference type="KEGG" id="sgp:SpiGrapes_0240"/>
<evidence type="ECO:0000313" key="2">
    <source>
        <dbReference type="EMBL" id="AEV28103.1"/>
    </source>
</evidence>
<dbReference type="HOGENOM" id="CLU_104072_1_0_12"/>
<name>G8QUD3_SPHPG</name>
<dbReference type="SUPFAM" id="SSF109604">
    <property type="entry name" value="HD-domain/PDEase-like"/>
    <property type="match status" value="1"/>
</dbReference>
<dbReference type="RefSeq" id="WP_014268952.1">
    <property type="nucleotide sequence ID" value="NC_016633.1"/>
</dbReference>
<dbReference type="Pfam" id="PF01966">
    <property type="entry name" value="HD"/>
    <property type="match status" value="1"/>
</dbReference>
<dbReference type="InterPro" id="IPR006674">
    <property type="entry name" value="HD_domain"/>
</dbReference>
<evidence type="ECO:0000313" key="3">
    <source>
        <dbReference type="Proteomes" id="UP000005632"/>
    </source>
</evidence>
<dbReference type="Proteomes" id="UP000005632">
    <property type="component" value="Chromosome"/>
</dbReference>
<evidence type="ECO:0000259" key="1">
    <source>
        <dbReference type="Pfam" id="PF01966"/>
    </source>
</evidence>
<reference evidence="2 3" key="1">
    <citation type="submission" date="2011-11" db="EMBL/GenBank/DDBJ databases">
        <title>Complete sequence of Spirochaeta sp. grapes.</title>
        <authorList>
            <consortium name="US DOE Joint Genome Institute"/>
            <person name="Lucas S."/>
            <person name="Han J."/>
            <person name="Lapidus A."/>
            <person name="Cheng J.-F."/>
            <person name="Goodwin L."/>
            <person name="Pitluck S."/>
            <person name="Peters L."/>
            <person name="Ovchinnikova G."/>
            <person name="Munk A.C."/>
            <person name="Detter J.C."/>
            <person name="Han C."/>
            <person name="Tapia R."/>
            <person name="Land M."/>
            <person name="Hauser L."/>
            <person name="Kyrpides N."/>
            <person name="Ivanova N."/>
            <person name="Pagani I."/>
            <person name="Ritalahtilisa K."/>
            <person name="Loeffler F."/>
            <person name="Woyke T."/>
        </authorList>
    </citation>
    <scope>NUCLEOTIDE SEQUENCE [LARGE SCALE GENOMIC DNA]</scope>
    <source>
        <strain evidence="3">ATCC BAA-1885 / DSM 22778 / Grapes</strain>
    </source>
</reference>
<dbReference type="Gene3D" id="1.10.3210.10">
    <property type="entry name" value="Hypothetical protein af1432"/>
    <property type="match status" value="1"/>
</dbReference>
<dbReference type="AlphaFoldDB" id="G8QUD3"/>
<gene>
    <name evidence="2" type="ordered locus">SpiGrapes_0240</name>
</gene>
<organism evidence="2 3">
    <name type="scientific">Sphaerochaeta pleomorpha (strain ATCC BAA-1885 / DSM 22778 / Grapes)</name>
    <dbReference type="NCBI Taxonomy" id="158190"/>
    <lineage>
        <taxon>Bacteria</taxon>
        <taxon>Pseudomonadati</taxon>
        <taxon>Spirochaetota</taxon>
        <taxon>Spirochaetia</taxon>
        <taxon>Spirochaetales</taxon>
        <taxon>Sphaerochaetaceae</taxon>
        <taxon>Sphaerochaeta</taxon>
    </lineage>
</organism>
<dbReference type="OrthoDB" id="360187at2"/>
<dbReference type="STRING" id="158190.SpiGrapes_0240"/>
<proteinExistence type="predicted"/>
<dbReference type="EMBL" id="CP003155">
    <property type="protein sequence ID" value="AEV28103.1"/>
    <property type="molecule type" value="Genomic_DNA"/>
</dbReference>
<accession>G8QUD3</accession>
<keyword evidence="3" id="KW-1185">Reference proteome</keyword>
<dbReference type="eggNOG" id="COG1418">
    <property type="taxonomic scope" value="Bacteria"/>
</dbReference>
<protein>
    <recommendedName>
        <fullName evidence="1">HD domain-containing protein</fullName>
    </recommendedName>
</protein>
<sequence>MVTVSSPASNSWAFGPVSLVNDILFNKEFLKLKNYFHHSNHTYDHVVCVAYISYSIAKILGLDYRATARGGLVHDFFLYDWRGGKASNLQRNIQGKEHPLIALANARKNFSVNDLEADIIVKHMFPKTHALPRHSESFVVCFSDKIAASYEYLSHPKTHTISR</sequence>
<feature type="domain" description="HD" evidence="1">
    <location>
        <begin position="42"/>
        <end position="148"/>
    </location>
</feature>